<gene>
    <name evidence="2" type="ORF">HBE96_11840</name>
</gene>
<name>A0A7Y0EH41_9CLOT</name>
<evidence type="ECO:0000256" key="1">
    <source>
        <dbReference type="SAM" id="Phobius"/>
    </source>
</evidence>
<dbReference type="Proteomes" id="UP000537131">
    <property type="component" value="Unassembled WGS sequence"/>
</dbReference>
<keyword evidence="3" id="KW-1185">Reference proteome</keyword>
<proteinExistence type="predicted"/>
<dbReference type="Pfam" id="PF11167">
    <property type="entry name" value="DUF2953"/>
    <property type="match status" value="1"/>
</dbReference>
<dbReference type="EMBL" id="JABBNI010000021">
    <property type="protein sequence ID" value="NMM63356.1"/>
    <property type="molecule type" value="Genomic_DNA"/>
</dbReference>
<dbReference type="AlphaFoldDB" id="A0A7Y0EH41"/>
<comment type="caution">
    <text evidence="2">The sequence shown here is derived from an EMBL/GenBank/DDBJ whole genome shotgun (WGS) entry which is preliminary data.</text>
</comment>
<keyword evidence="1" id="KW-1133">Transmembrane helix</keyword>
<protein>
    <submittedName>
        <fullName evidence="2">DUF2953 domain-containing protein</fullName>
    </submittedName>
</protein>
<feature type="transmembrane region" description="Helical" evidence="1">
    <location>
        <begin position="6"/>
        <end position="28"/>
    </location>
</feature>
<dbReference type="RefSeq" id="WP_169297961.1">
    <property type="nucleotide sequence ID" value="NZ_JABBNI010000021.1"/>
</dbReference>
<keyword evidence="1" id="KW-0472">Membrane</keyword>
<reference evidence="2 3" key="1">
    <citation type="submission" date="2020-04" db="EMBL/GenBank/DDBJ databases">
        <authorList>
            <person name="Doyle D.A."/>
        </authorList>
    </citation>
    <scope>NUCLEOTIDE SEQUENCE [LARGE SCALE GENOMIC DNA]</scope>
    <source>
        <strain evidence="2 3">P21</strain>
    </source>
</reference>
<reference evidence="2 3" key="2">
    <citation type="submission" date="2020-06" db="EMBL/GenBank/DDBJ databases">
        <title>Complete Genome Sequence of Clostridium muelleri sp. nov. P21T, an Acid-Alcohol Producing Acetogen Isolated from Old Hay.</title>
        <authorList>
            <person name="Duncan K.E."/>
            <person name="Tanner R.S."/>
        </authorList>
    </citation>
    <scope>NUCLEOTIDE SEQUENCE [LARGE SCALE GENOMIC DNA]</scope>
    <source>
        <strain evidence="2 3">P21</strain>
    </source>
</reference>
<dbReference type="InterPro" id="IPR021338">
    <property type="entry name" value="DUF2953"/>
</dbReference>
<organism evidence="2 3">
    <name type="scientific">Clostridium muellerianum</name>
    <dbReference type="NCBI Taxonomy" id="2716538"/>
    <lineage>
        <taxon>Bacteria</taxon>
        <taxon>Bacillati</taxon>
        <taxon>Bacillota</taxon>
        <taxon>Clostridia</taxon>
        <taxon>Eubacteriales</taxon>
        <taxon>Clostridiaceae</taxon>
        <taxon>Clostridium</taxon>
    </lineage>
</organism>
<evidence type="ECO:0000313" key="3">
    <source>
        <dbReference type="Proteomes" id="UP000537131"/>
    </source>
</evidence>
<keyword evidence="1" id="KW-0812">Transmembrane</keyword>
<accession>A0A7Y0EH41</accession>
<sequence>MFLFIIFLKILLILMCVILSLLILVMFVPFKYNLNSHINEIVKIEGIILWMFNLFKIKILQEENLKITFFIGNKVIYVISEKENLESEEVKPDNKKVTESKTTNIKDFIKKKFISCVLSYFKDMLKIIKPDEIRIKGVYGFDDPCITGLLCGFIPIISQIIPHSDINLNPVFDDDVINIKTSICGKVFLFLIAFKTLKFVLKKDIRKILLKKSKTSET</sequence>
<evidence type="ECO:0000313" key="2">
    <source>
        <dbReference type="EMBL" id="NMM63356.1"/>
    </source>
</evidence>